<comment type="similarity">
    <text evidence="1">Belongs to the CPA3 antiporters (TC 2.A.63) subunit G family.</text>
</comment>
<dbReference type="EMBL" id="RFFH01000002">
    <property type="protein sequence ID" value="RMI34470.1"/>
    <property type="molecule type" value="Genomic_DNA"/>
</dbReference>
<dbReference type="InterPro" id="IPR005133">
    <property type="entry name" value="PhaG_MnhG_YufB"/>
</dbReference>
<dbReference type="AlphaFoldDB" id="A0A3M2LCM1"/>
<keyword evidence="2" id="KW-1133">Transmembrane helix</keyword>
<dbReference type="PANTHER" id="PTHR34703:SF1">
    <property type="entry name" value="ANTIPORTER SUBUNIT MNHG2-RELATED"/>
    <property type="match status" value="1"/>
</dbReference>
<keyword evidence="2" id="KW-0812">Transmembrane</keyword>
<dbReference type="NCBIfam" id="NF009314">
    <property type="entry name" value="PRK12674.1-2"/>
    <property type="match status" value="1"/>
</dbReference>
<proteinExistence type="inferred from homology"/>
<name>A0A3M2LCM1_9NOCA</name>
<evidence type="ECO:0000313" key="3">
    <source>
        <dbReference type="EMBL" id="RMI34470.1"/>
    </source>
</evidence>
<dbReference type="Proteomes" id="UP000279275">
    <property type="component" value="Unassembled WGS sequence"/>
</dbReference>
<sequence length="106" mass="11740">MRFLAATLLLVGSFLSLTASLGLVRFPDTLSRMHAATKPQVVGLILVLLGASVLLRGHRDVWMLVLTGLFTLATAPAIAHLIGRTAYREERRNEGLMLYHEREDDL</sequence>
<gene>
    <name evidence="3" type="ORF">EBN03_08220</name>
</gene>
<evidence type="ECO:0000256" key="2">
    <source>
        <dbReference type="SAM" id="Phobius"/>
    </source>
</evidence>
<dbReference type="PANTHER" id="PTHR34703">
    <property type="entry name" value="ANTIPORTER SUBUNIT MNHG2-RELATED"/>
    <property type="match status" value="1"/>
</dbReference>
<reference evidence="3 4" key="1">
    <citation type="submission" date="2018-10" db="EMBL/GenBank/DDBJ databases">
        <title>Isolation from cow dung.</title>
        <authorList>
            <person name="Ling L."/>
        </authorList>
    </citation>
    <scope>NUCLEOTIDE SEQUENCE [LARGE SCALE GENOMIC DNA]</scope>
    <source>
        <strain evidence="3 4">NEAU-LL90</strain>
    </source>
</reference>
<keyword evidence="2" id="KW-0472">Membrane</keyword>
<dbReference type="OrthoDB" id="3214257at2"/>
<accession>A0A3M2LCM1</accession>
<protein>
    <submittedName>
        <fullName evidence="3">Monovalent cation/H(+) antiporter subunit G</fullName>
    </submittedName>
</protein>
<dbReference type="Pfam" id="PF03334">
    <property type="entry name" value="PhaG_MnhG_YufB"/>
    <property type="match status" value="1"/>
</dbReference>
<dbReference type="NCBIfam" id="TIGR01300">
    <property type="entry name" value="CPA3_mnhG_phaG"/>
    <property type="match status" value="1"/>
</dbReference>
<organism evidence="3 4">
    <name type="scientific">Nocardia stercoris</name>
    <dbReference type="NCBI Taxonomy" id="2483361"/>
    <lineage>
        <taxon>Bacteria</taxon>
        <taxon>Bacillati</taxon>
        <taxon>Actinomycetota</taxon>
        <taxon>Actinomycetes</taxon>
        <taxon>Mycobacteriales</taxon>
        <taxon>Nocardiaceae</taxon>
        <taxon>Nocardia</taxon>
    </lineage>
</organism>
<feature type="transmembrane region" description="Helical" evidence="2">
    <location>
        <begin position="62"/>
        <end position="82"/>
    </location>
</feature>
<comment type="caution">
    <text evidence="3">The sequence shown here is derived from an EMBL/GenBank/DDBJ whole genome shotgun (WGS) entry which is preliminary data.</text>
</comment>
<feature type="transmembrane region" description="Helical" evidence="2">
    <location>
        <begin position="36"/>
        <end position="55"/>
    </location>
</feature>
<dbReference type="GO" id="GO:0015385">
    <property type="term" value="F:sodium:proton antiporter activity"/>
    <property type="evidence" value="ECO:0007669"/>
    <property type="project" value="TreeGrafter"/>
</dbReference>
<evidence type="ECO:0000313" key="4">
    <source>
        <dbReference type="Proteomes" id="UP000279275"/>
    </source>
</evidence>
<keyword evidence="4" id="KW-1185">Reference proteome</keyword>
<evidence type="ECO:0000256" key="1">
    <source>
        <dbReference type="ARBA" id="ARBA00008404"/>
    </source>
</evidence>